<protein>
    <submittedName>
        <fullName evidence="3">Uncharacterized protein DUF1648</fullName>
    </submittedName>
</protein>
<dbReference type="AlphaFoldDB" id="A0A4R3MUB6"/>
<dbReference type="Proteomes" id="UP000294650">
    <property type="component" value="Unassembled WGS sequence"/>
</dbReference>
<accession>A0A4R3MUB6</accession>
<keyword evidence="4" id="KW-1185">Reference proteome</keyword>
<feature type="transmembrane region" description="Helical" evidence="1">
    <location>
        <begin position="118"/>
        <end position="135"/>
    </location>
</feature>
<dbReference type="EMBL" id="SMAN01000018">
    <property type="protein sequence ID" value="TCT19327.1"/>
    <property type="molecule type" value="Genomic_DNA"/>
</dbReference>
<feature type="domain" description="DUF1648" evidence="2">
    <location>
        <begin position="29"/>
        <end position="71"/>
    </location>
</feature>
<keyword evidence="1" id="KW-1133">Transmembrane helix</keyword>
<feature type="transmembrane region" description="Helical" evidence="1">
    <location>
        <begin position="141"/>
        <end position="162"/>
    </location>
</feature>
<keyword evidence="1" id="KW-0472">Membrane</keyword>
<name>A0A4R3MUB6_9BACI</name>
<feature type="transmembrane region" description="Helical" evidence="1">
    <location>
        <begin position="20"/>
        <end position="40"/>
    </location>
</feature>
<sequence length="168" mass="19299">MTESWKRPKLQLPKTKSEWIGDIIGYSIYVGSILFLILVWNRLPDEVPGHYNALGEVDRWGSKWELLVLPGSGAFIALLMQILEKFPEVHNYPKRLNESNAKQFYLLSRKLMNQLKNVCLILFSLVLMESIFIALGKEIGFGIWFLPITIMGTGIPIILALIRQRNIQ</sequence>
<keyword evidence="1" id="KW-0812">Transmembrane</keyword>
<evidence type="ECO:0000256" key="1">
    <source>
        <dbReference type="SAM" id="Phobius"/>
    </source>
</evidence>
<dbReference type="OrthoDB" id="9808690at2"/>
<proteinExistence type="predicted"/>
<organism evidence="3 4">
    <name type="scientific">Melghiribacillus thermohalophilus</name>
    <dbReference type="NCBI Taxonomy" id="1324956"/>
    <lineage>
        <taxon>Bacteria</taxon>
        <taxon>Bacillati</taxon>
        <taxon>Bacillota</taxon>
        <taxon>Bacilli</taxon>
        <taxon>Bacillales</taxon>
        <taxon>Bacillaceae</taxon>
        <taxon>Melghiribacillus</taxon>
    </lineage>
</organism>
<comment type="caution">
    <text evidence="3">The sequence shown here is derived from an EMBL/GenBank/DDBJ whole genome shotgun (WGS) entry which is preliminary data.</text>
</comment>
<dbReference type="InterPro" id="IPR012867">
    <property type="entry name" value="DUF1648"/>
</dbReference>
<dbReference type="Pfam" id="PF07853">
    <property type="entry name" value="DUF1648"/>
    <property type="match status" value="1"/>
</dbReference>
<evidence type="ECO:0000259" key="2">
    <source>
        <dbReference type="Pfam" id="PF07853"/>
    </source>
</evidence>
<gene>
    <name evidence="3" type="ORF">EDD68_11810</name>
</gene>
<dbReference type="RefSeq" id="WP_132372433.1">
    <property type="nucleotide sequence ID" value="NZ_SMAN01000018.1"/>
</dbReference>
<reference evidence="3 4" key="1">
    <citation type="submission" date="2019-03" db="EMBL/GenBank/DDBJ databases">
        <title>Genomic Encyclopedia of Type Strains, Phase IV (KMG-IV): sequencing the most valuable type-strain genomes for metagenomic binning, comparative biology and taxonomic classification.</title>
        <authorList>
            <person name="Goeker M."/>
        </authorList>
    </citation>
    <scope>NUCLEOTIDE SEQUENCE [LARGE SCALE GENOMIC DNA]</scope>
    <source>
        <strain evidence="3 4">DSM 25894</strain>
    </source>
</reference>
<evidence type="ECO:0000313" key="3">
    <source>
        <dbReference type="EMBL" id="TCT19327.1"/>
    </source>
</evidence>
<evidence type="ECO:0000313" key="4">
    <source>
        <dbReference type="Proteomes" id="UP000294650"/>
    </source>
</evidence>